<reference evidence="8 9" key="1">
    <citation type="submission" date="2020-02" db="EMBL/GenBank/DDBJ databases">
        <authorList>
            <person name="Li X.-J."/>
            <person name="Han X.-M."/>
        </authorList>
    </citation>
    <scope>NUCLEOTIDE SEQUENCE [LARGE SCALE GENOMIC DNA]</scope>
    <source>
        <strain evidence="8 9">CCTCC AB 2017055</strain>
    </source>
</reference>
<dbReference type="Gene3D" id="3.30.70.20">
    <property type="match status" value="1"/>
</dbReference>
<comment type="cofactor">
    <cofactor evidence="1">
        <name>[3Fe-4S] cluster</name>
        <dbReference type="ChEBI" id="CHEBI:21137"/>
    </cofactor>
</comment>
<gene>
    <name evidence="8" type="ORF">G1H10_12610</name>
</gene>
<organism evidence="8 9">
    <name type="scientific">Phytoactinopolyspora halotolerans</name>
    <dbReference type="NCBI Taxonomy" id="1981512"/>
    <lineage>
        <taxon>Bacteria</taxon>
        <taxon>Bacillati</taxon>
        <taxon>Actinomycetota</taxon>
        <taxon>Actinomycetes</taxon>
        <taxon>Jiangellales</taxon>
        <taxon>Jiangellaceae</taxon>
        <taxon>Phytoactinopolyspora</taxon>
    </lineage>
</organism>
<evidence type="ECO:0000256" key="6">
    <source>
        <dbReference type="ARBA" id="ARBA00023014"/>
    </source>
</evidence>
<evidence type="ECO:0000256" key="4">
    <source>
        <dbReference type="ARBA" id="ARBA00022982"/>
    </source>
</evidence>
<dbReference type="EMBL" id="JAAGOA010000007">
    <property type="protein sequence ID" value="NEE01008.1"/>
    <property type="molecule type" value="Genomic_DNA"/>
</dbReference>
<accession>A0A6L9S901</accession>
<evidence type="ECO:0000256" key="7">
    <source>
        <dbReference type="ARBA" id="ARBA00023291"/>
    </source>
</evidence>
<keyword evidence="7" id="KW-0003">3Fe-4S</keyword>
<keyword evidence="3" id="KW-0479">Metal-binding</keyword>
<name>A0A6L9S901_9ACTN</name>
<comment type="caution">
    <text evidence="8">The sequence shown here is derived from an EMBL/GenBank/DDBJ whole genome shotgun (WGS) entry which is preliminary data.</text>
</comment>
<dbReference type="InterPro" id="IPR051269">
    <property type="entry name" value="Fe-S_cluster_ET"/>
</dbReference>
<evidence type="ECO:0000256" key="2">
    <source>
        <dbReference type="ARBA" id="ARBA00022448"/>
    </source>
</evidence>
<evidence type="ECO:0000313" key="8">
    <source>
        <dbReference type="EMBL" id="NEE01008.1"/>
    </source>
</evidence>
<dbReference type="AlphaFoldDB" id="A0A6L9S901"/>
<protein>
    <submittedName>
        <fullName evidence="8">Ferredoxin</fullName>
    </submittedName>
</protein>
<dbReference type="Pfam" id="PF13459">
    <property type="entry name" value="Fer4_15"/>
    <property type="match status" value="1"/>
</dbReference>
<dbReference type="GO" id="GO:0046872">
    <property type="term" value="F:metal ion binding"/>
    <property type="evidence" value="ECO:0007669"/>
    <property type="project" value="UniProtKB-KW"/>
</dbReference>
<keyword evidence="5" id="KW-0408">Iron</keyword>
<keyword evidence="2" id="KW-0813">Transport</keyword>
<evidence type="ECO:0000256" key="1">
    <source>
        <dbReference type="ARBA" id="ARBA00001927"/>
    </source>
</evidence>
<dbReference type="PANTHER" id="PTHR36923:SF3">
    <property type="entry name" value="FERREDOXIN"/>
    <property type="match status" value="1"/>
</dbReference>
<evidence type="ECO:0000256" key="3">
    <source>
        <dbReference type="ARBA" id="ARBA00022723"/>
    </source>
</evidence>
<dbReference type="GO" id="GO:0051538">
    <property type="term" value="F:3 iron, 4 sulfur cluster binding"/>
    <property type="evidence" value="ECO:0007669"/>
    <property type="project" value="UniProtKB-KW"/>
</dbReference>
<evidence type="ECO:0000313" key="9">
    <source>
        <dbReference type="Proteomes" id="UP000475214"/>
    </source>
</evidence>
<keyword evidence="6" id="KW-0411">Iron-sulfur</keyword>
<sequence>MHVTVDRGRCDIHAQCVFEAPAVFQLDDDDELVYDERPEAVHRPAVERAATSCPVAAIRISER</sequence>
<keyword evidence="4" id="KW-0249">Electron transport</keyword>
<dbReference type="RefSeq" id="WP_163737760.1">
    <property type="nucleotide sequence ID" value="NZ_JAAGOA010000007.1"/>
</dbReference>
<proteinExistence type="predicted"/>
<evidence type="ECO:0000256" key="5">
    <source>
        <dbReference type="ARBA" id="ARBA00023004"/>
    </source>
</evidence>
<dbReference type="SUPFAM" id="SSF54862">
    <property type="entry name" value="4Fe-4S ferredoxins"/>
    <property type="match status" value="1"/>
</dbReference>
<keyword evidence="9" id="KW-1185">Reference proteome</keyword>
<dbReference type="PANTHER" id="PTHR36923">
    <property type="entry name" value="FERREDOXIN"/>
    <property type="match status" value="1"/>
</dbReference>
<dbReference type="Proteomes" id="UP000475214">
    <property type="component" value="Unassembled WGS sequence"/>
</dbReference>